<dbReference type="Proteomes" id="UP001459277">
    <property type="component" value="Unassembled WGS sequence"/>
</dbReference>
<proteinExistence type="predicted"/>
<organism evidence="1 2">
    <name type="scientific">Lithocarpus litseifolius</name>
    <dbReference type="NCBI Taxonomy" id="425828"/>
    <lineage>
        <taxon>Eukaryota</taxon>
        <taxon>Viridiplantae</taxon>
        <taxon>Streptophyta</taxon>
        <taxon>Embryophyta</taxon>
        <taxon>Tracheophyta</taxon>
        <taxon>Spermatophyta</taxon>
        <taxon>Magnoliopsida</taxon>
        <taxon>eudicotyledons</taxon>
        <taxon>Gunneridae</taxon>
        <taxon>Pentapetalae</taxon>
        <taxon>rosids</taxon>
        <taxon>fabids</taxon>
        <taxon>Fagales</taxon>
        <taxon>Fagaceae</taxon>
        <taxon>Lithocarpus</taxon>
    </lineage>
</organism>
<sequence length="90" mass="10414">MISSPVVDSMSATTIDVLLDSETRQWRNDMSNGLLVPQEADFIRSIPLACVDAEDTLYWPLTQDWEYTYKSRYYFLKEDTELVPQQTPSS</sequence>
<protein>
    <submittedName>
        <fullName evidence="1">Uncharacterized protein</fullName>
    </submittedName>
</protein>
<gene>
    <name evidence="1" type="ORF">SO802_017569</name>
</gene>
<accession>A0AAW2CIB6</accession>
<keyword evidence="2" id="KW-1185">Reference proteome</keyword>
<reference evidence="1 2" key="1">
    <citation type="submission" date="2024-01" db="EMBL/GenBank/DDBJ databases">
        <title>A telomere-to-telomere, gap-free genome of sweet tea (Lithocarpus litseifolius).</title>
        <authorList>
            <person name="Zhou J."/>
        </authorList>
    </citation>
    <scope>NUCLEOTIDE SEQUENCE [LARGE SCALE GENOMIC DNA]</scope>
    <source>
        <strain evidence="1">Zhou-2022a</strain>
        <tissue evidence="1">Leaf</tissue>
    </source>
</reference>
<dbReference type="AlphaFoldDB" id="A0AAW2CIB6"/>
<evidence type="ECO:0000313" key="1">
    <source>
        <dbReference type="EMBL" id="KAK9997966.1"/>
    </source>
</evidence>
<dbReference type="EMBL" id="JAZDWU010000006">
    <property type="protein sequence ID" value="KAK9997966.1"/>
    <property type="molecule type" value="Genomic_DNA"/>
</dbReference>
<evidence type="ECO:0000313" key="2">
    <source>
        <dbReference type="Proteomes" id="UP001459277"/>
    </source>
</evidence>
<name>A0AAW2CIB6_9ROSI</name>
<comment type="caution">
    <text evidence="1">The sequence shown here is derived from an EMBL/GenBank/DDBJ whole genome shotgun (WGS) entry which is preliminary data.</text>
</comment>